<feature type="region of interest" description="Disordered" evidence="1">
    <location>
        <begin position="176"/>
        <end position="207"/>
    </location>
</feature>
<evidence type="ECO:0000256" key="1">
    <source>
        <dbReference type="SAM" id="MobiDB-lite"/>
    </source>
</evidence>
<organism evidence="3 4">
    <name type="scientific">Gonium pectorale</name>
    <name type="common">Green alga</name>
    <dbReference type="NCBI Taxonomy" id="33097"/>
    <lineage>
        <taxon>Eukaryota</taxon>
        <taxon>Viridiplantae</taxon>
        <taxon>Chlorophyta</taxon>
        <taxon>core chlorophytes</taxon>
        <taxon>Chlorophyceae</taxon>
        <taxon>CS clade</taxon>
        <taxon>Chlamydomonadales</taxon>
        <taxon>Volvocaceae</taxon>
        <taxon>Gonium</taxon>
    </lineage>
</organism>
<gene>
    <name evidence="3" type="ORF">GPECTOR_12g367</name>
</gene>
<reference evidence="4" key="1">
    <citation type="journal article" date="2016" name="Nat. Commun.">
        <title>The Gonium pectorale genome demonstrates co-option of cell cycle regulation during the evolution of multicellularity.</title>
        <authorList>
            <person name="Hanschen E.R."/>
            <person name="Marriage T.N."/>
            <person name="Ferris P.J."/>
            <person name="Hamaji T."/>
            <person name="Toyoda A."/>
            <person name="Fujiyama A."/>
            <person name="Neme R."/>
            <person name="Noguchi H."/>
            <person name="Minakuchi Y."/>
            <person name="Suzuki M."/>
            <person name="Kawai-Toyooka H."/>
            <person name="Smith D.R."/>
            <person name="Sparks H."/>
            <person name="Anderson J."/>
            <person name="Bakaric R."/>
            <person name="Luria V."/>
            <person name="Karger A."/>
            <person name="Kirschner M.W."/>
            <person name="Durand P.M."/>
            <person name="Michod R.E."/>
            <person name="Nozaki H."/>
            <person name="Olson B.J."/>
        </authorList>
    </citation>
    <scope>NUCLEOTIDE SEQUENCE [LARGE SCALE GENOMIC DNA]</scope>
    <source>
        <strain evidence="4">NIES-2863</strain>
    </source>
</reference>
<dbReference type="PANTHER" id="PTHR33747:SF1">
    <property type="entry name" value="ADENYLATE CYCLASE-ASSOCIATED CAP C-TERMINAL DOMAIN-CONTAINING PROTEIN"/>
    <property type="match status" value="1"/>
</dbReference>
<feature type="domain" description="YchJ-like middle NTF2-like" evidence="2">
    <location>
        <begin position="65"/>
        <end position="175"/>
    </location>
</feature>
<evidence type="ECO:0000313" key="4">
    <source>
        <dbReference type="Proteomes" id="UP000075714"/>
    </source>
</evidence>
<dbReference type="EMBL" id="LSYV01000013">
    <property type="protein sequence ID" value="KXZ51405.1"/>
    <property type="molecule type" value="Genomic_DNA"/>
</dbReference>
<evidence type="ECO:0000313" key="3">
    <source>
        <dbReference type="EMBL" id="KXZ51405.1"/>
    </source>
</evidence>
<dbReference type="Proteomes" id="UP000075714">
    <property type="component" value="Unassembled WGS sequence"/>
</dbReference>
<dbReference type="Pfam" id="PF17775">
    <property type="entry name" value="YchJ_M-like"/>
    <property type="match status" value="1"/>
</dbReference>
<name>A0A150GNQ1_GONPE</name>
<accession>A0A150GNQ1</accession>
<dbReference type="AlphaFoldDB" id="A0A150GNQ1"/>
<keyword evidence="4" id="KW-1185">Reference proteome</keyword>
<dbReference type="OrthoDB" id="539593at2759"/>
<dbReference type="PANTHER" id="PTHR33747">
    <property type="entry name" value="UPF0225 PROTEIN SCO1677"/>
    <property type="match status" value="1"/>
</dbReference>
<dbReference type="InterPro" id="IPR048469">
    <property type="entry name" value="YchJ-like_M"/>
</dbReference>
<proteinExistence type="predicted"/>
<comment type="caution">
    <text evidence="3">The sequence shown here is derived from an EMBL/GenBank/DDBJ whole genome shotgun (WGS) entry which is preliminary data.</text>
</comment>
<evidence type="ECO:0000259" key="2">
    <source>
        <dbReference type="Pfam" id="PF17775"/>
    </source>
</evidence>
<dbReference type="InterPro" id="IPR032710">
    <property type="entry name" value="NTF2-like_dom_sf"/>
</dbReference>
<dbReference type="Gene3D" id="3.10.450.50">
    <property type="match status" value="1"/>
</dbReference>
<dbReference type="SUPFAM" id="SSF54427">
    <property type="entry name" value="NTF2-like"/>
    <property type="match status" value="1"/>
</dbReference>
<sequence>MIARQPVTVLAAKGKATAAKGFGAAKPGQAGQKGIAVDAPCPCGSSALYQGCCGPYHAAPATVPSPEALLRSRYSAYAAKDPSFIADTTHPDSAEYTGSRTTYQRAVKQTMARLDPLALQILSSSPGADENEAFITFRLKRRIRDPEAPKNAPEVDEVTERSRFVRVNGRWFFQDSEFPEPDGAAPAAAAAKEPEAAPKKKGLLPFF</sequence>
<protein>
    <recommendedName>
        <fullName evidence="2">YchJ-like middle NTF2-like domain-containing protein</fullName>
    </recommendedName>
</protein>